<accession>A0A914VAJ5</accession>
<keyword evidence="6" id="KW-0067">ATP-binding</keyword>
<dbReference type="InterPro" id="IPR050122">
    <property type="entry name" value="RTK"/>
</dbReference>
<feature type="transmembrane region" description="Helical" evidence="14">
    <location>
        <begin position="425"/>
        <end position="449"/>
    </location>
</feature>
<dbReference type="GO" id="GO:0008045">
    <property type="term" value="P:motor neuron axon guidance"/>
    <property type="evidence" value="ECO:0007669"/>
    <property type="project" value="UniProtKB-ARBA"/>
</dbReference>
<dbReference type="InterPro" id="IPR008979">
    <property type="entry name" value="Galactose-bd-like_sf"/>
</dbReference>
<evidence type="ECO:0000259" key="16">
    <source>
        <dbReference type="PROSITE" id="PS50022"/>
    </source>
</evidence>
<dbReference type="PROSITE" id="PS01285">
    <property type="entry name" value="FA58C_1"/>
    <property type="match status" value="1"/>
</dbReference>
<feature type="region of interest" description="Disordered" evidence="13">
    <location>
        <begin position="524"/>
        <end position="548"/>
    </location>
</feature>
<keyword evidence="4" id="KW-0732">Signal</keyword>
<evidence type="ECO:0000256" key="6">
    <source>
        <dbReference type="ARBA" id="ARBA00022840"/>
    </source>
</evidence>
<dbReference type="CDD" id="cd00057">
    <property type="entry name" value="FA58C"/>
    <property type="match status" value="1"/>
</dbReference>
<keyword evidence="9" id="KW-1015">Disulfide bond</keyword>
<keyword evidence="17" id="KW-1185">Reference proteome</keyword>
<evidence type="ECO:0000313" key="17">
    <source>
        <dbReference type="Proteomes" id="UP000887566"/>
    </source>
</evidence>
<dbReference type="SMART" id="SM00219">
    <property type="entry name" value="TyrKc"/>
    <property type="match status" value="1"/>
</dbReference>
<dbReference type="InterPro" id="IPR011009">
    <property type="entry name" value="Kinase-like_dom_sf"/>
</dbReference>
<dbReference type="Proteomes" id="UP000887566">
    <property type="component" value="Unplaced"/>
</dbReference>
<dbReference type="FunFam" id="1.10.510.10:FF:000053">
    <property type="entry name" value="Epithelial discoidin domain-containing receptor 1"/>
    <property type="match status" value="1"/>
</dbReference>
<evidence type="ECO:0000256" key="9">
    <source>
        <dbReference type="ARBA" id="ARBA00023157"/>
    </source>
</evidence>
<dbReference type="SMART" id="SM00231">
    <property type="entry name" value="FA58C"/>
    <property type="match status" value="1"/>
</dbReference>
<evidence type="ECO:0000259" key="15">
    <source>
        <dbReference type="PROSITE" id="PS50011"/>
    </source>
</evidence>
<feature type="domain" description="F5/8 type C" evidence="16">
    <location>
        <begin position="59"/>
        <end position="214"/>
    </location>
</feature>
<dbReference type="PROSITE" id="PS00109">
    <property type="entry name" value="PROTEIN_KINASE_TYR"/>
    <property type="match status" value="1"/>
</dbReference>
<dbReference type="Pfam" id="PF00754">
    <property type="entry name" value="F5_F8_type_C"/>
    <property type="match status" value="1"/>
</dbReference>
<name>A0A914VAJ5_9BILA</name>
<dbReference type="InterPro" id="IPR020635">
    <property type="entry name" value="Tyr_kinase_cat_dom"/>
</dbReference>
<evidence type="ECO:0000256" key="5">
    <source>
        <dbReference type="ARBA" id="ARBA00022741"/>
    </source>
</evidence>
<keyword evidence="8 14" id="KW-0472">Membrane</keyword>
<evidence type="ECO:0000256" key="13">
    <source>
        <dbReference type="SAM" id="MobiDB-lite"/>
    </source>
</evidence>
<keyword evidence="10" id="KW-0675">Receptor</keyword>
<dbReference type="GO" id="GO:0043235">
    <property type="term" value="C:receptor complex"/>
    <property type="evidence" value="ECO:0007669"/>
    <property type="project" value="TreeGrafter"/>
</dbReference>
<dbReference type="InterPro" id="IPR000421">
    <property type="entry name" value="FA58C"/>
</dbReference>
<dbReference type="InterPro" id="IPR048525">
    <property type="entry name" value="DDR1-2_DS-like"/>
</dbReference>
<dbReference type="PANTHER" id="PTHR24416">
    <property type="entry name" value="TYROSINE-PROTEIN KINASE RECEPTOR"/>
    <property type="match status" value="1"/>
</dbReference>
<dbReference type="GO" id="GO:0005518">
    <property type="term" value="F:collagen binding"/>
    <property type="evidence" value="ECO:0007669"/>
    <property type="project" value="TreeGrafter"/>
</dbReference>
<dbReference type="SUPFAM" id="SSF49785">
    <property type="entry name" value="Galactose-binding domain-like"/>
    <property type="match status" value="1"/>
</dbReference>
<dbReference type="Pfam" id="PF21114">
    <property type="entry name" value="DDR1-2_DS-like"/>
    <property type="match status" value="1"/>
</dbReference>
<feature type="domain" description="Protein kinase" evidence="15">
    <location>
        <begin position="472"/>
        <end position="762"/>
    </location>
</feature>
<keyword evidence="2" id="KW-1003">Cell membrane</keyword>
<dbReference type="SUPFAM" id="SSF56112">
    <property type="entry name" value="Protein kinase-like (PK-like)"/>
    <property type="match status" value="1"/>
</dbReference>
<sequence>MESFSGLALARGRLPLIPESFQSADLTTMKTIRCCWPLLYVWCCCLLLDCCGALDLNDCNRAMGMETRKVPDGALQASSSFDNMSIGPQNARIRTENGGGAWCPRQQINAVTKEWLQIDLGMDTVITAVETQGRYGGGHGVEYPPGYSLEYWRPNGSWAQYRDRHGNEVIKGNRDTRTAVIRELDGAIIARKIRFIPHSQFTRTVCMRVELYGCRYKEMLLSYRMPQGVVADGLDLRDSTYDGSMDNEGRLFGGLGQLFDGVVGRDNFETFPHRWVGWRNDLIGSTLTLFFEFADRQNVSAVSLYTSNSFKRGAKVFSNAKVYFSPAGGDNFSDHFVNYEYTEDYVSDKARWVRIPTPQCVARKIKVVLTFGSEWLLLSEIHFESGKVPFDYEQETVPITFPGKPIMAQTDTVTYFAIDDMRSEAVWLIVGVALGVFGVCSLVVLVFYLRYRKLKPSAAVFAAHMSKLETAKEVHVFMEKGGTLRMNTLHKKTSPSSYRMAADNMENSLLEKLPNKVSCVSTSPYQHRASSSSSVPGSESSEYAEPDTPNLLQLRHPNIVEVVGACIECEPWCCIVEFMGNGDLNQYLQRRAQSLTYETLVSIATQVAAGMSYLESQHFVHRDLAARNCLVGEEGTVKIADFGMTRSLYSNDYYRIEGAFVLPIRWMAWECLLLGKFTSKSDVWSFGVTLWEIFTKCRSQPFAHLADPQVIDNIQHVYHHGELMTYLDRPEWCPNDLFQLMTDCWKREETERPSFDEIHLFLQRKNLSLNLNC</sequence>
<dbReference type="Gene3D" id="1.10.510.10">
    <property type="entry name" value="Transferase(Phosphotransferase) domain 1"/>
    <property type="match status" value="1"/>
</dbReference>
<dbReference type="WBParaSite" id="PSAMB.scaffold1726size28368.g14577.t1">
    <property type="protein sequence ID" value="PSAMB.scaffold1726size28368.g14577.t1"/>
    <property type="gene ID" value="PSAMB.scaffold1726size28368.g14577"/>
</dbReference>
<dbReference type="GO" id="GO:0005886">
    <property type="term" value="C:plasma membrane"/>
    <property type="evidence" value="ECO:0007669"/>
    <property type="project" value="UniProtKB-SubCell"/>
</dbReference>
<dbReference type="PROSITE" id="PS01286">
    <property type="entry name" value="FA58C_2"/>
    <property type="match status" value="1"/>
</dbReference>
<dbReference type="InterPro" id="IPR001245">
    <property type="entry name" value="Ser-Thr/Tyr_kinase_cat_dom"/>
</dbReference>
<keyword evidence="7 14" id="KW-1133">Transmembrane helix</keyword>
<evidence type="ECO:0000256" key="4">
    <source>
        <dbReference type="ARBA" id="ARBA00022729"/>
    </source>
</evidence>
<evidence type="ECO:0000256" key="10">
    <source>
        <dbReference type="ARBA" id="ARBA00023170"/>
    </source>
</evidence>
<dbReference type="PROSITE" id="PS50022">
    <property type="entry name" value="FA58C_3"/>
    <property type="match status" value="1"/>
</dbReference>
<evidence type="ECO:0000256" key="3">
    <source>
        <dbReference type="ARBA" id="ARBA00022692"/>
    </source>
</evidence>
<evidence type="ECO:0000256" key="2">
    <source>
        <dbReference type="ARBA" id="ARBA00022475"/>
    </source>
</evidence>
<dbReference type="InterPro" id="IPR000719">
    <property type="entry name" value="Prot_kinase_dom"/>
</dbReference>
<comment type="subcellular location">
    <subcellularLocation>
        <location evidence="1">Cell membrane</location>
        <topology evidence="1">Single-pass type I membrane protein</topology>
    </subcellularLocation>
</comment>
<dbReference type="GO" id="GO:0051897">
    <property type="term" value="P:positive regulation of phosphatidylinositol 3-kinase/protein kinase B signal transduction"/>
    <property type="evidence" value="ECO:0007669"/>
    <property type="project" value="TreeGrafter"/>
</dbReference>
<evidence type="ECO:0000313" key="18">
    <source>
        <dbReference type="WBParaSite" id="PSAMB.scaffold1726size28368.g14577.t1"/>
    </source>
</evidence>
<dbReference type="Gene3D" id="2.60.120.1190">
    <property type="match status" value="1"/>
</dbReference>
<evidence type="ECO:0000256" key="11">
    <source>
        <dbReference type="ARBA" id="ARBA00023180"/>
    </source>
</evidence>
<dbReference type="Pfam" id="PF07714">
    <property type="entry name" value="PK_Tyr_Ser-Thr"/>
    <property type="match status" value="1"/>
</dbReference>
<dbReference type="InterPro" id="IPR008266">
    <property type="entry name" value="Tyr_kinase_AS"/>
</dbReference>
<dbReference type="GO" id="GO:0048680">
    <property type="term" value="P:positive regulation of axon regeneration"/>
    <property type="evidence" value="ECO:0007669"/>
    <property type="project" value="UniProtKB-ARBA"/>
</dbReference>
<proteinExistence type="inferred from homology"/>
<dbReference type="GO" id="GO:0038062">
    <property type="term" value="F:protein tyrosine kinase collagen receptor activity"/>
    <property type="evidence" value="ECO:0007669"/>
    <property type="project" value="TreeGrafter"/>
</dbReference>
<keyword evidence="5" id="KW-0547">Nucleotide-binding</keyword>
<evidence type="ECO:0000256" key="1">
    <source>
        <dbReference type="ARBA" id="ARBA00004251"/>
    </source>
</evidence>
<keyword evidence="11" id="KW-0325">Glycoprotein</keyword>
<dbReference type="GO" id="GO:0005524">
    <property type="term" value="F:ATP binding"/>
    <property type="evidence" value="ECO:0007669"/>
    <property type="project" value="UniProtKB-KW"/>
</dbReference>
<dbReference type="FunFam" id="2.60.120.260:FF:000007">
    <property type="entry name" value="Discoidin domain receptor tyrosine kinase 1"/>
    <property type="match status" value="1"/>
</dbReference>
<organism evidence="17 18">
    <name type="scientific">Plectus sambesii</name>
    <dbReference type="NCBI Taxonomy" id="2011161"/>
    <lineage>
        <taxon>Eukaryota</taxon>
        <taxon>Metazoa</taxon>
        <taxon>Ecdysozoa</taxon>
        <taxon>Nematoda</taxon>
        <taxon>Chromadorea</taxon>
        <taxon>Plectida</taxon>
        <taxon>Plectina</taxon>
        <taxon>Plectoidea</taxon>
        <taxon>Plectidae</taxon>
        <taxon>Plectus</taxon>
    </lineage>
</organism>
<evidence type="ECO:0000256" key="7">
    <source>
        <dbReference type="ARBA" id="ARBA00022989"/>
    </source>
</evidence>
<dbReference type="AlphaFoldDB" id="A0A914VAJ5"/>
<evidence type="ECO:0000256" key="12">
    <source>
        <dbReference type="ARBA" id="ARBA00061639"/>
    </source>
</evidence>
<reference evidence="18" key="1">
    <citation type="submission" date="2022-11" db="UniProtKB">
        <authorList>
            <consortium name="WormBaseParasite"/>
        </authorList>
    </citation>
    <scope>IDENTIFICATION</scope>
</reference>
<dbReference type="Gene3D" id="2.60.120.260">
    <property type="entry name" value="Galactose-binding domain-like"/>
    <property type="match status" value="1"/>
</dbReference>
<protein>
    <submittedName>
        <fullName evidence="18">Discoidin domain-containing receptor 2-like</fullName>
    </submittedName>
</protein>
<evidence type="ECO:0000256" key="14">
    <source>
        <dbReference type="SAM" id="Phobius"/>
    </source>
</evidence>
<dbReference type="PANTHER" id="PTHR24416:SF634">
    <property type="entry name" value="DISCOIDIN DOMAIN-CONTAINING RECEPTOR TYROSINE KINASE B"/>
    <property type="match status" value="1"/>
</dbReference>
<dbReference type="PRINTS" id="PR00109">
    <property type="entry name" value="TYRKINASE"/>
</dbReference>
<evidence type="ECO:0000256" key="8">
    <source>
        <dbReference type="ARBA" id="ARBA00023136"/>
    </source>
</evidence>
<feature type="compositionally biased region" description="Low complexity" evidence="13">
    <location>
        <begin position="530"/>
        <end position="541"/>
    </location>
</feature>
<keyword evidence="3 14" id="KW-0812">Transmembrane</keyword>
<comment type="similarity">
    <text evidence="12">Belongs to the protein kinase superfamily. Tyr protein kinase family. Insulin receptor subfamily.</text>
</comment>
<dbReference type="PROSITE" id="PS50011">
    <property type="entry name" value="PROTEIN_KINASE_DOM"/>
    <property type="match status" value="1"/>
</dbReference>
<dbReference type="Gene3D" id="3.30.200.20">
    <property type="entry name" value="Phosphorylase Kinase, domain 1"/>
    <property type="match status" value="1"/>
</dbReference>